<evidence type="ECO:0000259" key="5">
    <source>
        <dbReference type="Pfam" id="PF00488"/>
    </source>
</evidence>
<dbReference type="GO" id="GO:0030983">
    <property type="term" value="F:mismatched DNA binding"/>
    <property type="evidence" value="ECO:0007669"/>
    <property type="project" value="InterPro"/>
</dbReference>
<dbReference type="InterPro" id="IPR027417">
    <property type="entry name" value="P-loop_NTPase"/>
</dbReference>
<dbReference type="PANTHER" id="PTHR11361:SF34">
    <property type="entry name" value="DNA MISMATCH REPAIR PROTEIN MSH1, MITOCHONDRIAL"/>
    <property type="match status" value="1"/>
</dbReference>
<dbReference type="Pfam" id="PF00488">
    <property type="entry name" value="MutS_V"/>
    <property type="match status" value="1"/>
</dbReference>
<dbReference type="GO" id="GO:0005829">
    <property type="term" value="C:cytosol"/>
    <property type="evidence" value="ECO:0007669"/>
    <property type="project" value="TreeGrafter"/>
</dbReference>
<dbReference type="GO" id="GO:0140664">
    <property type="term" value="F:ATP-dependent DNA damage sensor activity"/>
    <property type="evidence" value="ECO:0007669"/>
    <property type="project" value="InterPro"/>
</dbReference>
<accession>A0A382Y5W5</accession>
<keyword evidence="3" id="KW-0238">DNA-binding</keyword>
<feature type="compositionally biased region" description="Basic and acidic residues" evidence="4">
    <location>
        <begin position="44"/>
        <end position="57"/>
    </location>
</feature>
<organism evidence="6">
    <name type="scientific">marine metagenome</name>
    <dbReference type="NCBI Taxonomy" id="408172"/>
    <lineage>
        <taxon>unclassified sequences</taxon>
        <taxon>metagenomes</taxon>
        <taxon>ecological metagenomes</taxon>
    </lineage>
</organism>
<evidence type="ECO:0000256" key="1">
    <source>
        <dbReference type="ARBA" id="ARBA00022741"/>
    </source>
</evidence>
<dbReference type="EMBL" id="UINC01173245">
    <property type="protein sequence ID" value="SVD78737.1"/>
    <property type="molecule type" value="Genomic_DNA"/>
</dbReference>
<evidence type="ECO:0000256" key="3">
    <source>
        <dbReference type="ARBA" id="ARBA00023125"/>
    </source>
</evidence>
<sequence length="136" mass="14985">DRVIFLHRLAPGPADQSYGINVAQMAGMPQQVVSRAKEILARLEKEQIDTDNIHDTHAPQPAIPEPQNESAPAEIESPPISAPTKAPAQLNLFPDASDAPLTQELLALDLSQITPLQALLKLNEWKETIREESQRQ</sequence>
<proteinExistence type="predicted"/>
<dbReference type="PANTHER" id="PTHR11361">
    <property type="entry name" value="DNA MISMATCH REPAIR PROTEIN MUTS FAMILY MEMBER"/>
    <property type="match status" value="1"/>
</dbReference>
<evidence type="ECO:0000256" key="4">
    <source>
        <dbReference type="SAM" id="MobiDB-lite"/>
    </source>
</evidence>
<feature type="non-terminal residue" evidence="6">
    <location>
        <position position="1"/>
    </location>
</feature>
<dbReference type="GO" id="GO:0005524">
    <property type="term" value="F:ATP binding"/>
    <property type="evidence" value="ECO:0007669"/>
    <property type="project" value="UniProtKB-KW"/>
</dbReference>
<gene>
    <name evidence="6" type="ORF">METZ01_LOCUS431591</name>
</gene>
<protein>
    <recommendedName>
        <fullName evidence="5">DNA mismatch repair proteins mutS family domain-containing protein</fullName>
    </recommendedName>
</protein>
<dbReference type="InterPro" id="IPR045076">
    <property type="entry name" value="MutS"/>
</dbReference>
<dbReference type="InterPro" id="IPR000432">
    <property type="entry name" value="DNA_mismatch_repair_MutS_C"/>
</dbReference>
<feature type="region of interest" description="Disordered" evidence="4">
    <location>
        <begin position="44"/>
        <end position="95"/>
    </location>
</feature>
<dbReference type="AlphaFoldDB" id="A0A382Y5W5"/>
<evidence type="ECO:0000313" key="6">
    <source>
        <dbReference type="EMBL" id="SVD78737.1"/>
    </source>
</evidence>
<dbReference type="GO" id="GO:0006298">
    <property type="term" value="P:mismatch repair"/>
    <property type="evidence" value="ECO:0007669"/>
    <property type="project" value="InterPro"/>
</dbReference>
<keyword evidence="2" id="KW-0067">ATP-binding</keyword>
<reference evidence="6" key="1">
    <citation type="submission" date="2018-05" db="EMBL/GenBank/DDBJ databases">
        <authorList>
            <person name="Lanie J.A."/>
            <person name="Ng W.-L."/>
            <person name="Kazmierczak K.M."/>
            <person name="Andrzejewski T.M."/>
            <person name="Davidsen T.M."/>
            <person name="Wayne K.J."/>
            <person name="Tettelin H."/>
            <person name="Glass J.I."/>
            <person name="Rusch D."/>
            <person name="Podicherti R."/>
            <person name="Tsui H.-C.T."/>
            <person name="Winkler M.E."/>
        </authorList>
    </citation>
    <scope>NUCLEOTIDE SEQUENCE</scope>
</reference>
<name>A0A382Y5W5_9ZZZZ</name>
<keyword evidence="1" id="KW-0547">Nucleotide-binding</keyword>
<evidence type="ECO:0000256" key="2">
    <source>
        <dbReference type="ARBA" id="ARBA00022840"/>
    </source>
</evidence>
<feature type="domain" description="DNA mismatch repair proteins mutS family" evidence="5">
    <location>
        <begin position="2"/>
        <end position="44"/>
    </location>
</feature>
<dbReference type="Gene3D" id="3.40.50.300">
    <property type="entry name" value="P-loop containing nucleotide triphosphate hydrolases"/>
    <property type="match status" value="1"/>
</dbReference>